<feature type="binding site" evidence="5">
    <location>
        <position position="470"/>
    </location>
    <ligand>
        <name>AMP</name>
        <dbReference type="ChEBI" id="CHEBI:456215"/>
    </ligand>
</feature>
<feature type="binding site" evidence="5">
    <location>
        <position position="581"/>
    </location>
    <ligand>
        <name>AMP</name>
        <dbReference type="ChEBI" id="CHEBI:456215"/>
    </ligand>
</feature>
<dbReference type="SUPFAM" id="SSF109604">
    <property type="entry name" value="HD-domain/PDEase-like"/>
    <property type="match status" value="1"/>
</dbReference>
<dbReference type="PROSITE" id="PS00126">
    <property type="entry name" value="PDEASE_I_1"/>
    <property type="match status" value="1"/>
</dbReference>
<reference evidence="9" key="2">
    <citation type="submission" date="2025-09" db="UniProtKB">
        <authorList>
            <consortium name="Ensembl"/>
        </authorList>
    </citation>
    <scope>IDENTIFICATION</scope>
</reference>
<comment type="cofactor">
    <cofactor evidence="7">
        <name>a divalent metal cation</name>
        <dbReference type="ChEBI" id="CHEBI:60240"/>
    </cofactor>
    <text evidence="7">Binds 2 divalent metal cations per subunit. Site 1 may preferentially bind zinc ions, while site 2 has a preference for magnesium and/or manganese ions.</text>
</comment>
<feature type="binding site" evidence="6">
    <location>
        <position position="424"/>
    </location>
    <ligand>
        <name>Zn(2+)</name>
        <dbReference type="ChEBI" id="CHEBI:29105"/>
        <label>1</label>
    </ligand>
</feature>
<dbReference type="PROSITE" id="PS51845">
    <property type="entry name" value="PDEASE_I_2"/>
    <property type="match status" value="1"/>
</dbReference>
<reference evidence="9" key="1">
    <citation type="submission" date="2025-08" db="UniProtKB">
        <authorList>
            <consortium name="Ensembl"/>
        </authorList>
    </citation>
    <scope>IDENTIFICATION</scope>
</reference>
<protein>
    <recommendedName>
        <fullName evidence="7">Phosphodiesterase</fullName>
        <ecNumber evidence="7">3.1.4.-</ecNumber>
    </recommendedName>
</protein>
<dbReference type="Ensembl" id="ENSOKIT00005042288.1">
    <property type="protein sequence ID" value="ENSOKIP00005040071.1"/>
    <property type="gene ID" value="ENSOKIG00005016730.1"/>
</dbReference>
<dbReference type="CDD" id="cd00077">
    <property type="entry name" value="HDc"/>
    <property type="match status" value="1"/>
</dbReference>
<dbReference type="SUPFAM" id="SSF55781">
    <property type="entry name" value="GAF domain-like"/>
    <property type="match status" value="2"/>
</dbReference>
<gene>
    <name evidence="9" type="primary">PDE2A</name>
    <name evidence="9" type="synonym">LOC109883037</name>
</gene>
<dbReference type="InterPro" id="IPR002073">
    <property type="entry name" value="PDEase_catalytic_dom"/>
</dbReference>
<dbReference type="FunFam" id="3.30.450.40:FF:000007">
    <property type="entry name" value="Phosphodiesterase"/>
    <property type="match status" value="1"/>
</dbReference>
<organism evidence="9 10">
    <name type="scientific">Oncorhynchus kisutch</name>
    <name type="common">Coho salmon</name>
    <name type="synonym">Salmo kisutch</name>
    <dbReference type="NCBI Taxonomy" id="8019"/>
    <lineage>
        <taxon>Eukaryota</taxon>
        <taxon>Metazoa</taxon>
        <taxon>Chordata</taxon>
        <taxon>Craniata</taxon>
        <taxon>Vertebrata</taxon>
        <taxon>Euteleostomi</taxon>
        <taxon>Actinopterygii</taxon>
        <taxon>Neopterygii</taxon>
        <taxon>Teleostei</taxon>
        <taxon>Protacanthopterygii</taxon>
        <taxon>Salmoniformes</taxon>
        <taxon>Salmonidae</taxon>
        <taxon>Salmoninae</taxon>
        <taxon>Oncorhynchus</taxon>
    </lineage>
</organism>
<evidence type="ECO:0000259" key="8">
    <source>
        <dbReference type="PROSITE" id="PS51845"/>
    </source>
</evidence>
<dbReference type="PRINTS" id="PR00387">
    <property type="entry name" value="PDIESTERASE1"/>
</dbReference>
<evidence type="ECO:0000256" key="4">
    <source>
        <dbReference type="PIRSR" id="PIRSR623088-1"/>
    </source>
</evidence>
<evidence type="ECO:0000256" key="6">
    <source>
        <dbReference type="PIRSR" id="PIRSR623088-3"/>
    </source>
</evidence>
<feature type="binding site" evidence="6">
    <location>
        <position position="581"/>
    </location>
    <ligand>
        <name>Zn(2+)</name>
        <dbReference type="ChEBI" id="CHEBI:29105"/>
        <label>1</label>
    </ligand>
</feature>
<evidence type="ECO:0000313" key="9">
    <source>
        <dbReference type="Ensembl" id="ENSOKIP00005040071.1"/>
    </source>
</evidence>
<dbReference type="FunFam" id="1.10.1300.10:FF:000009">
    <property type="entry name" value="Phosphodiesterase"/>
    <property type="match status" value="1"/>
</dbReference>
<feature type="binding site" evidence="6">
    <location>
        <position position="470"/>
    </location>
    <ligand>
        <name>Zn(2+)</name>
        <dbReference type="ChEBI" id="CHEBI:29105"/>
        <label>1</label>
    </ligand>
</feature>
<evidence type="ECO:0000256" key="5">
    <source>
        <dbReference type="PIRSR" id="PIRSR623088-2"/>
    </source>
</evidence>
<dbReference type="Gene3D" id="1.10.1300.10">
    <property type="entry name" value="3'5'-cyclic nucleotide phosphodiesterase, catalytic domain"/>
    <property type="match status" value="1"/>
</dbReference>
<sequence>MVGQLKRCVCAGLPPSEMHEKHRSSLAAPLPPHRRGLSLCLCVGVSVCPVVCVSVCLRLCVHVLVILSPQLQQQTQSQCCCLLLVSEDNHQLFCQVRKRINDHLSFQLMFGRFGQVVEKKRSITLQDVTAEERRQLSSMLGSEVSSLLCVPVVSRATGQVVALACAFNKQGGQSVASVPLLTPTWARTRDPLCSVFLLDQVSHELVAKVFDGGVVSDDEEFRIPADQGIAGHVAMTGQILNIKDAYSHPLFYRGVDDSTGFRTRNILCFPIKDENNEVIGVAELVNKTNGPWFNRFDEDLATAFSIYCGISIAHSLLYKKVHEAQFRSHLANEMMMYHMKVSAEEVAQLLVTGLEPVEEIHPLFAEFTYTPRSLPDDNTPMGILSMFEDMGFINAYKIDLHTLARFCLMVKKGYRDPPYHNWTHAFSVSHFCYLLYKNLGLANYLENLGLANYLENIEIFALFVSCMCHDLDHRGTNNSFQVASQSVLAALYSSEGSVMERHHFAQAIAILNTHGCNIFDKFSRKDYQRMLDLMRDIILATDLAHHLRIFPDLQRMADAGYNPRNQTHRSLLLCLLMTSCDLSDQTKGWKTTRKIAELIYKEFFSQGDLEKAMGNRPSEMMDREKAYIPELQISFMEHIAMPIYKLLSELLPGATELYERVATNRVQWTKVSHKFSVRGLPSNNSLDFLDEEYELLQSQGALGDDSHCDDTHCLNGCLDEGDGGRGL</sequence>
<dbReference type="InterPro" id="IPR003018">
    <property type="entry name" value="GAF"/>
</dbReference>
<dbReference type="GO" id="GO:0004114">
    <property type="term" value="F:3',5'-cyclic-nucleotide phosphodiesterase activity"/>
    <property type="evidence" value="ECO:0007669"/>
    <property type="project" value="InterPro"/>
</dbReference>
<feature type="binding site" evidence="5">
    <location>
        <position position="632"/>
    </location>
    <ligand>
        <name>AMP</name>
        <dbReference type="ChEBI" id="CHEBI:456215"/>
    </ligand>
</feature>
<keyword evidence="1" id="KW-0140">cGMP</keyword>
<feature type="binding site" evidence="6">
    <location>
        <position position="469"/>
    </location>
    <ligand>
        <name>Zn(2+)</name>
        <dbReference type="ChEBI" id="CHEBI:29105"/>
        <label>1</label>
    </ligand>
</feature>
<dbReference type="GeneTree" id="ENSGT00940000159817"/>
<keyword evidence="10" id="KW-1185">Reference proteome</keyword>
<feature type="domain" description="PDEase" evidence="8">
    <location>
        <begin position="342"/>
        <end position="675"/>
    </location>
</feature>
<dbReference type="Pfam" id="PF13185">
    <property type="entry name" value="GAF_2"/>
    <property type="match status" value="1"/>
</dbReference>
<accession>A0A8C7GCG8</accession>
<dbReference type="Pfam" id="PF01590">
    <property type="entry name" value="GAF"/>
    <property type="match status" value="1"/>
</dbReference>
<evidence type="ECO:0000256" key="7">
    <source>
        <dbReference type="RuleBase" id="RU363067"/>
    </source>
</evidence>
<dbReference type="PANTHER" id="PTHR11347">
    <property type="entry name" value="CYCLIC NUCLEOTIDE PHOSPHODIESTERASE"/>
    <property type="match status" value="1"/>
</dbReference>
<keyword evidence="3 7" id="KW-0378">Hydrolase</keyword>
<feature type="binding site" evidence="5">
    <location>
        <begin position="420"/>
        <end position="424"/>
    </location>
    <ligand>
        <name>AMP</name>
        <dbReference type="ChEBI" id="CHEBI:456215"/>
    </ligand>
</feature>
<dbReference type="SMART" id="SM00065">
    <property type="entry name" value="GAF"/>
    <property type="match status" value="1"/>
</dbReference>
<dbReference type="InterPro" id="IPR023088">
    <property type="entry name" value="PDEase"/>
</dbReference>
<dbReference type="AlphaFoldDB" id="A0A8C7GCG8"/>
<dbReference type="Gene3D" id="3.30.450.40">
    <property type="match status" value="2"/>
</dbReference>
<dbReference type="Pfam" id="PF00233">
    <property type="entry name" value="PDEase_I"/>
    <property type="match status" value="1"/>
</dbReference>
<evidence type="ECO:0000313" key="10">
    <source>
        <dbReference type="Proteomes" id="UP000694557"/>
    </source>
</evidence>
<dbReference type="InterPro" id="IPR023174">
    <property type="entry name" value="PDEase_CS"/>
</dbReference>
<dbReference type="InterPro" id="IPR029016">
    <property type="entry name" value="GAF-like_dom_sf"/>
</dbReference>
<dbReference type="SMART" id="SM00471">
    <property type="entry name" value="HDc"/>
    <property type="match status" value="1"/>
</dbReference>
<proteinExistence type="inferred from homology"/>
<dbReference type="InterPro" id="IPR003607">
    <property type="entry name" value="HD/PDEase_dom"/>
</dbReference>
<evidence type="ECO:0000256" key="1">
    <source>
        <dbReference type="ARBA" id="ARBA00022535"/>
    </source>
</evidence>
<keyword evidence="2 6" id="KW-0479">Metal-binding</keyword>
<dbReference type="GO" id="GO:0046872">
    <property type="term" value="F:metal ion binding"/>
    <property type="evidence" value="ECO:0007669"/>
    <property type="project" value="UniProtKB-KW"/>
</dbReference>
<name>A0A8C7GCG8_ONCKI</name>
<evidence type="ECO:0000256" key="2">
    <source>
        <dbReference type="ARBA" id="ARBA00022723"/>
    </source>
</evidence>
<evidence type="ECO:0000256" key="3">
    <source>
        <dbReference type="ARBA" id="ARBA00022801"/>
    </source>
</evidence>
<dbReference type="InterPro" id="IPR036971">
    <property type="entry name" value="PDEase_catalytic_dom_sf"/>
</dbReference>
<dbReference type="GO" id="GO:0007165">
    <property type="term" value="P:signal transduction"/>
    <property type="evidence" value="ECO:0007669"/>
    <property type="project" value="InterPro"/>
</dbReference>
<feature type="binding site" evidence="6">
    <location>
        <position position="470"/>
    </location>
    <ligand>
        <name>Zn(2+)</name>
        <dbReference type="ChEBI" id="CHEBI:29105"/>
        <label>2</label>
    </ligand>
</feature>
<comment type="similarity">
    <text evidence="7">Belongs to the cyclic nucleotide phosphodiesterase family.</text>
</comment>
<dbReference type="EC" id="3.1.4.-" evidence="7"/>
<feature type="active site" description="Proton donor" evidence="4">
    <location>
        <position position="420"/>
    </location>
</feature>
<dbReference type="Proteomes" id="UP000694557">
    <property type="component" value="Unassembled WGS sequence"/>
</dbReference>